<organism evidence="1">
    <name type="scientific">viral metagenome</name>
    <dbReference type="NCBI Taxonomy" id="1070528"/>
    <lineage>
        <taxon>unclassified sequences</taxon>
        <taxon>metagenomes</taxon>
        <taxon>organismal metagenomes</taxon>
    </lineage>
</organism>
<accession>A0A6C0C4D6</accession>
<dbReference type="EMBL" id="MN739336">
    <property type="protein sequence ID" value="QHS99226.1"/>
    <property type="molecule type" value="Genomic_DNA"/>
</dbReference>
<dbReference type="AlphaFoldDB" id="A0A6C0C4D6"/>
<proteinExistence type="predicted"/>
<sequence length="170" mass="19780">MEKRLNRKIDVAFQDFKLSIKNKMTELNIVNAPEGRELLQYIYDFPVFSIVKLDLQKRKRVKNSVPFNERCCALRANNEQCTRRKKNDDRFCGTHIKGIPHGEISADSQIKDTVKKVEVWAQDIQGIIYFIDSVGNVYDPQQVHENEKNPSIIAKYTKTEDGEFKIPSIF</sequence>
<reference evidence="1" key="1">
    <citation type="journal article" date="2020" name="Nature">
        <title>Giant virus diversity and host interactions through global metagenomics.</title>
        <authorList>
            <person name="Schulz F."/>
            <person name="Roux S."/>
            <person name="Paez-Espino D."/>
            <person name="Jungbluth S."/>
            <person name="Walsh D.A."/>
            <person name="Denef V.J."/>
            <person name="McMahon K.D."/>
            <person name="Konstantinidis K.T."/>
            <person name="Eloe-Fadrosh E.A."/>
            <person name="Kyrpides N.C."/>
            <person name="Woyke T."/>
        </authorList>
    </citation>
    <scope>NUCLEOTIDE SEQUENCE</scope>
    <source>
        <strain evidence="1">GVMAG-M-3300020185-33</strain>
    </source>
</reference>
<evidence type="ECO:0000313" key="1">
    <source>
        <dbReference type="EMBL" id="QHS99226.1"/>
    </source>
</evidence>
<protein>
    <submittedName>
        <fullName evidence="1">Uncharacterized protein</fullName>
    </submittedName>
</protein>
<name>A0A6C0C4D6_9ZZZZ</name>